<evidence type="ECO:0000313" key="2">
    <source>
        <dbReference type="Proteomes" id="UP000011115"/>
    </source>
</evidence>
<reference evidence="1" key="2">
    <citation type="submission" date="2015-06" db="UniProtKB">
        <authorList>
            <consortium name="EnsemblPlants"/>
        </authorList>
    </citation>
    <scope>IDENTIFICATION</scope>
    <source>
        <strain evidence="1">DM1-3 516 R44</strain>
    </source>
</reference>
<keyword evidence="2" id="KW-1185">Reference proteome</keyword>
<dbReference type="HOGENOM" id="CLU_991793_0_0_1"/>
<dbReference type="PANTHER" id="PTHR33116:SF67">
    <property type="entry name" value="REVERSE TRANSCRIPTASE"/>
    <property type="match status" value="1"/>
</dbReference>
<dbReference type="OMA" id="LTICHIT"/>
<dbReference type="eggNOG" id="KOG1075">
    <property type="taxonomic scope" value="Eukaryota"/>
</dbReference>
<sequence>MNPPKNVIEQIHQMFAKFFWGSTGSLKRKHWVAWEDMCIPKKEGGLGFRSLHAVNNALFAKLWWNFRTSTSLWSNYMGNKYCKKRHPIVSRSVGATHVWKKMVAIREEVEHEIWWQLKAGTSSFWFDNLTKQGTLFYTEGESARDEEIEVKEFIEEGSWKREKLRNYLSEEMTEHIVINVLPCTSEMNDKAWWMGSSVGNFTVKSAFHLVRHKREQIDYCRNIWIKKLPLKISFFFYGKSGKKELPLMII</sequence>
<evidence type="ECO:0000313" key="1">
    <source>
        <dbReference type="EnsemblPlants" id="PGSC0003DMT400082095"/>
    </source>
</evidence>
<dbReference type="PANTHER" id="PTHR33116">
    <property type="entry name" value="REVERSE TRANSCRIPTASE ZINC-BINDING DOMAIN-CONTAINING PROTEIN-RELATED-RELATED"/>
    <property type="match status" value="1"/>
</dbReference>
<dbReference type="Gramene" id="PGSC0003DMT400082095">
    <property type="protein sequence ID" value="PGSC0003DMT400082095"/>
    <property type="gene ID" value="PGSC0003DMG401032256"/>
</dbReference>
<proteinExistence type="predicted"/>
<protein>
    <submittedName>
        <fullName evidence="1">RNA-directed DNA polymerase (Reverse transcriptase)</fullName>
    </submittedName>
</protein>
<dbReference type="AlphaFoldDB" id="M1D5L9"/>
<dbReference type="InParanoid" id="M1D5L9"/>
<organism evidence="1 2">
    <name type="scientific">Solanum tuberosum</name>
    <name type="common">Potato</name>
    <dbReference type="NCBI Taxonomy" id="4113"/>
    <lineage>
        <taxon>Eukaryota</taxon>
        <taxon>Viridiplantae</taxon>
        <taxon>Streptophyta</taxon>
        <taxon>Embryophyta</taxon>
        <taxon>Tracheophyta</taxon>
        <taxon>Spermatophyta</taxon>
        <taxon>Magnoliopsida</taxon>
        <taxon>eudicotyledons</taxon>
        <taxon>Gunneridae</taxon>
        <taxon>Pentapetalae</taxon>
        <taxon>asterids</taxon>
        <taxon>lamiids</taxon>
        <taxon>Solanales</taxon>
        <taxon>Solanaceae</taxon>
        <taxon>Solanoideae</taxon>
        <taxon>Solaneae</taxon>
        <taxon>Solanum</taxon>
    </lineage>
</organism>
<reference evidence="2" key="1">
    <citation type="journal article" date="2011" name="Nature">
        <title>Genome sequence and analysis of the tuber crop potato.</title>
        <authorList>
            <consortium name="The Potato Genome Sequencing Consortium"/>
        </authorList>
    </citation>
    <scope>NUCLEOTIDE SEQUENCE [LARGE SCALE GENOMIC DNA]</scope>
    <source>
        <strain evidence="2">cv. DM1-3 516 R44</strain>
    </source>
</reference>
<dbReference type="Proteomes" id="UP000011115">
    <property type="component" value="Unassembled WGS sequence"/>
</dbReference>
<dbReference type="PaxDb" id="4113-PGSC0003DMT400082095"/>
<dbReference type="EnsemblPlants" id="PGSC0003DMT400082095">
    <property type="protein sequence ID" value="PGSC0003DMT400082095"/>
    <property type="gene ID" value="PGSC0003DMG401032256"/>
</dbReference>
<name>M1D5L9_SOLTU</name>
<accession>M1D5L9</accession>